<evidence type="ECO:0000313" key="4">
    <source>
        <dbReference type="Proteomes" id="UP001589865"/>
    </source>
</evidence>
<evidence type="ECO:0000256" key="1">
    <source>
        <dbReference type="SAM" id="MobiDB-lite"/>
    </source>
</evidence>
<keyword evidence="2" id="KW-0812">Transmembrane</keyword>
<dbReference type="EMBL" id="JBHLUN010000006">
    <property type="protein sequence ID" value="MFC0408293.1"/>
    <property type="molecule type" value="Genomic_DNA"/>
</dbReference>
<feature type="region of interest" description="Disordered" evidence="1">
    <location>
        <begin position="1"/>
        <end position="34"/>
    </location>
</feature>
<name>A0ABV6JRD7_9PROT</name>
<sequence length="150" mass="15870">MKRSRSGKATRAAVEAAPGEYAPPPRVSTQAPSAGLPQPHITLHTTELHEGPIPHYTELAGYGQVQADFPERIMRMAEENAAAERRAILEAPRYQFNEQLIGRLLGAGYAFATLGASVALALYGHDAVASILGGSTIVLVTVALVTGKKP</sequence>
<accession>A0ABV6JRD7</accession>
<keyword evidence="4" id="KW-1185">Reference proteome</keyword>
<protein>
    <recommendedName>
        <fullName evidence="5">DUF2335 domain-containing protein</fullName>
    </recommendedName>
</protein>
<evidence type="ECO:0000313" key="3">
    <source>
        <dbReference type="EMBL" id="MFC0408293.1"/>
    </source>
</evidence>
<dbReference type="Proteomes" id="UP001589865">
    <property type="component" value="Unassembled WGS sequence"/>
</dbReference>
<feature type="transmembrane region" description="Helical" evidence="2">
    <location>
        <begin position="128"/>
        <end position="147"/>
    </location>
</feature>
<feature type="transmembrane region" description="Helical" evidence="2">
    <location>
        <begin position="100"/>
        <end position="122"/>
    </location>
</feature>
<evidence type="ECO:0008006" key="5">
    <source>
        <dbReference type="Google" id="ProtNLM"/>
    </source>
</evidence>
<organism evidence="3 4">
    <name type="scientific">Roseomonas elaeocarpi</name>
    <dbReference type="NCBI Taxonomy" id="907779"/>
    <lineage>
        <taxon>Bacteria</taxon>
        <taxon>Pseudomonadati</taxon>
        <taxon>Pseudomonadota</taxon>
        <taxon>Alphaproteobacteria</taxon>
        <taxon>Acetobacterales</taxon>
        <taxon>Roseomonadaceae</taxon>
        <taxon>Roseomonas</taxon>
    </lineage>
</organism>
<proteinExistence type="predicted"/>
<keyword evidence="2" id="KW-0472">Membrane</keyword>
<comment type="caution">
    <text evidence="3">The sequence shown here is derived from an EMBL/GenBank/DDBJ whole genome shotgun (WGS) entry which is preliminary data.</text>
</comment>
<gene>
    <name evidence="3" type="ORF">ACFFGY_08555</name>
</gene>
<keyword evidence="2" id="KW-1133">Transmembrane helix</keyword>
<evidence type="ECO:0000256" key="2">
    <source>
        <dbReference type="SAM" id="Phobius"/>
    </source>
</evidence>
<dbReference type="RefSeq" id="WP_377044052.1">
    <property type="nucleotide sequence ID" value="NZ_JBHLUN010000006.1"/>
</dbReference>
<reference evidence="3 4" key="1">
    <citation type="submission" date="2024-09" db="EMBL/GenBank/DDBJ databases">
        <authorList>
            <person name="Sun Q."/>
            <person name="Mori K."/>
        </authorList>
    </citation>
    <scope>NUCLEOTIDE SEQUENCE [LARGE SCALE GENOMIC DNA]</scope>
    <source>
        <strain evidence="3 4">TBRC 5777</strain>
    </source>
</reference>